<dbReference type="AlphaFoldDB" id="A0AAV4W598"/>
<gene>
    <name evidence="1" type="ORF">CEXT_359351</name>
</gene>
<reference evidence="1 2" key="1">
    <citation type="submission" date="2021-06" db="EMBL/GenBank/DDBJ databases">
        <title>Caerostris extrusa draft genome.</title>
        <authorList>
            <person name="Kono N."/>
            <person name="Arakawa K."/>
        </authorList>
    </citation>
    <scope>NUCLEOTIDE SEQUENCE [LARGE SCALE GENOMIC DNA]</scope>
</reference>
<keyword evidence="2" id="KW-1185">Reference proteome</keyword>
<evidence type="ECO:0000313" key="2">
    <source>
        <dbReference type="Proteomes" id="UP001054945"/>
    </source>
</evidence>
<sequence length="128" mass="14296">MDRKFCKYKFRKESSKCSGNLGIINYSNLGGKNKHSIFLYVNEENSRYFTMPICLPVVVAAAAFSAIDAGKYCVIFCNMATKTTGQEQRKAWQFSGSSLGGGYLSIILVSGHQHSLCRHVFYPMSKSK</sequence>
<dbReference type="Proteomes" id="UP001054945">
    <property type="component" value="Unassembled WGS sequence"/>
</dbReference>
<comment type="caution">
    <text evidence="1">The sequence shown here is derived from an EMBL/GenBank/DDBJ whole genome shotgun (WGS) entry which is preliminary data.</text>
</comment>
<accession>A0AAV4W598</accession>
<name>A0AAV4W598_CAEEX</name>
<proteinExistence type="predicted"/>
<evidence type="ECO:0000313" key="1">
    <source>
        <dbReference type="EMBL" id="GIY77995.1"/>
    </source>
</evidence>
<dbReference type="EMBL" id="BPLR01015706">
    <property type="protein sequence ID" value="GIY77995.1"/>
    <property type="molecule type" value="Genomic_DNA"/>
</dbReference>
<organism evidence="1 2">
    <name type="scientific">Caerostris extrusa</name>
    <name type="common">Bark spider</name>
    <name type="synonym">Caerostris bankana</name>
    <dbReference type="NCBI Taxonomy" id="172846"/>
    <lineage>
        <taxon>Eukaryota</taxon>
        <taxon>Metazoa</taxon>
        <taxon>Ecdysozoa</taxon>
        <taxon>Arthropoda</taxon>
        <taxon>Chelicerata</taxon>
        <taxon>Arachnida</taxon>
        <taxon>Araneae</taxon>
        <taxon>Araneomorphae</taxon>
        <taxon>Entelegynae</taxon>
        <taxon>Araneoidea</taxon>
        <taxon>Araneidae</taxon>
        <taxon>Caerostris</taxon>
    </lineage>
</organism>
<protein>
    <submittedName>
        <fullName evidence="1">Uncharacterized protein</fullName>
    </submittedName>
</protein>